<reference evidence="2" key="1">
    <citation type="submission" date="2022-06" db="EMBL/GenBank/DDBJ databases">
        <authorList>
            <person name="Goudenege D."/>
            <person name="Le Roux F."/>
        </authorList>
    </citation>
    <scope>NUCLEOTIDE SEQUENCE</scope>
    <source>
        <strain evidence="2">12-063</strain>
    </source>
</reference>
<evidence type="ECO:0000259" key="1">
    <source>
        <dbReference type="Pfam" id="PF22016"/>
    </source>
</evidence>
<dbReference type="Pfam" id="PF22016">
    <property type="entry name" value="DUF6933"/>
    <property type="match status" value="1"/>
</dbReference>
<feature type="domain" description="DUF6933" evidence="1">
    <location>
        <begin position="53"/>
        <end position="198"/>
    </location>
</feature>
<organism evidence="2 3">
    <name type="scientific">Vibrio aestuarianus</name>
    <dbReference type="NCBI Taxonomy" id="28171"/>
    <lineage>
        <taxon>Bacteria</taxon>
        <taxon>Pseudomonadati</taxon>
        <taxon>Pseudomonadota</taxon>
        <taxon>Gammaproteobacteria</taxon>
        <taxon>Vibrionales</taxon>
        <taxon>Vibrionaceae</taxon>
        <taxon>Vibrio</taxon>
    </lineage>
</organism>
<keyword evidence="3" id="KW-1185">Reference proteome</keyword>
<dbReference type="RefSeq" id="WP_168522117.1">
    <property type="nucleotide sequence ID" value="NZ_CALYLA010000019.1"/>
</dbReference>
<comment type="caution">
    <text evidence="2">The sequence shown here is derived from an EMBL/GenBank/DDBJ whole genome shotgun (WGS) entry which is preliminary data.</text>
</comment>
<evidence type="ECO:0000313" key="3">
    <source>
        <dbReference type="Proteomes" id="UP001152658"/>
    </source>
</evidence>
<protein>
    <recommendedName>
        <fullName evidence="1">DUF6933 domain-containing protein</fullName>
    </recommendedName>
</protein>
<dbReference type="EMBL" id="CALYLK010000135">
    <property type="protein sequence ID" value="CAH8227487.1"/>
    <property type="molecule type" value="Genomic_DNA"/>
</dbReference>
<sequence>MLVFNCTKAAAEHFSVVINGKKSSGLESAPHRTIEESVLFPVFPDDVDPRINDGFQWQWVVDCISIKKNKYMLVMDYASRYCVIFPAEAKGNEMGFLDAFENQLKANFRYWAEKHQMTIEQGSDYIQGYDVQCQISWFHQRGDRSVQAHLKEVKWHLGSVCAKEGAITKPLDCVYFSATASGIPRTCKGEKNYFFAHERFFSFWLANFNLDVIFESCDGEIVVH</sequence>
<name>A0ABN8TRB8_9VIBR</name>
<gene>
    <name evidence="2" type="ORF">VAE063_940389</name>
</gene>
<accession>A0ABN8TRB8</accession>
<dbReference type="InterPro" id="IPR053864">
    <property type="entry name" value="DUF6933"/>
</dbReference>
<evidence type="ECO:0000313" key="2">
    <source>
        <dbReference type="EMBL" id="CAH8227487.1"/>
    </source>
</evidence>
<proteinExistence type="predicted"/>
<dbReference type="Proteomes" id="UP001152658">
    <property type="component" value="Unassembled WGS sequence"/>
</dbReference>